<proteinExistence type="predicted"/>
<dbReference type="RefSeq" id="XP_075077435.1">
    <property type="nucleotide sequence ID" value="XM_075221334.1"/>
</dbReference>
<dbReference type="Proteomes" id="UP000790787">
    <property type="component" value="Chromosome 1"/>
</dbReference>
<keyword evidence="1" id="KW-1185">Reference proteome</keyword>
<protein>
    <submittedName>
        <fullName evidence="2">Mitochondrial protein AtMg00860</fullName>
    </submittedName>
</protein>
<sequence>MDCNAIAEEEEEEDLTIHTMEKGVVLKNWTVALSRARRVLGYNLKLNPAKCAFRVAAGKVQGFIVSRWGIELDPSKVKAIQGFPPSKSKKDGMSFLGHLNYISRFIAQSTVICEPILKMLKKDAVTK</sequence>
<reference evidence="1" key="1">
    <citation type="journal article" date="2014" name="Nat. Commun.">
        <title>The tobacco genome sequence and its comparison with those of tomato and potato.</title>
        <authorList>
            <person name="Sierro N."/>
            <person name="Battey J.N."/>
            <person name="Ouadi S."/>
            <person name="Bakaher N."/>
            <person name="Bovet L."/>
            <person name="Willig A."/>
            <person name="Goepfert S."/>
            <person name="Peitsch M.C."/>
            <person name="Ivanov N.V."/>
        </authorList>
    </citation>
    <scope>NUCLEOTIDE SEQUENCE [LARGE SCALE GENOMIC DNA]</scope>
</reference>
<gene>
    <name evidence="2" type="primary">LOC142164144</name>
</gene>
<evidence type="ECO:0000313" key="2">
    <source>
        <dbReference type="RefSeq" id="XP_075077435.1"/>
    </source>
</evidence>
<organism evidence="1 2">
    <name type="scientific">Nicotiana tabacum</name>
    <name type="common">Common tobacco</name>
    <dbReference type="NCBI Taxonomy" id="4097"/>
    <lineage>
        <taxon>Eukaryota</taxon>
        <taxon>Viridiplantae</taxon>
        <taxon>Streptophyta</taxon>
        <taxon>Embryophyta</taxon>
        <taxon>Tracheophyta</taxon>
        <taxon>Spermatophyta</taxon>
        <taxon>Magnoliopsida</taxon>
        <taxon>eudicotyledons</taxon>
        <taxon>Gunneridae</taxon>
        <taxon>Pentapetalae</taxon>
        <taxon>asterids</taxon>
        <taxon>lamiids</taxon>
        <taxon>Solanales</taxon>
        <taxon>Solanaceae</taxon>
        <taxon>Nicotianoideae</taxon>
        <taxon>Nicotianeae</taxon>
        <taxon>Nicotiana</taxon>
    </lineage>
</organism>
<name>A0AC58RXF6_TOBAC</name>
<accession>A0AC58RXF6</accession>
<evidence type="ECO:0000313" key="1">
    <source>
        <dbReference type="Proteomes" id="UP000790787"/>
    </source>
</evidence>
<reference evidence="2" key="2">
    <citation type="submission" date="2025-08" db="UniProtKB">
        <authorList>
            <consortium name="RefSeq"/>
        </authorList>
    </citation>
    <scope>IDENTIFICATION</scope>
    <source>
        <tissue evidence="2">Leaf</tissue>
    </source>
</reference>